<keyword evidence="7 9" id="KW-0460">Magnesium</keyword>
<evidence type="ECO:0000256" key="6">
    <source>
        <dbReference type="ARBA" id="ARBA00022723"/>
    </source>
</evidence>
<evidence type="ECO:0000256" key="8">
    <source>
        <dbReference type="ARBA" id="ARBA00023242"/>
    </source>
</evidence>
<dbReference type="InterPro" id="IPR028207">
    <property type="entry name" value="DNA_pol_B_palm_palm"/>
</dbReference>
<dbReference type="GO" id="GO:0046872">
    <property type="term" value="F:metal ion binding"/>
    <property type="evidence" value="ECO:0007669"/>
    <property type="project" value="UniProtKB-UniRule"/>
</dbReference>
<comment type="subcellular location">
    <subcellularLocation>
        <location evidence="2 9">Nucleus</location>
    </subcellularLocation>
</comment>
<keyword evidence="13" id="KW-1185">Reference proteome</keyword>
<evidence type="ECO:0000256" key="1">
    <source>
        <dbReference type="ARBA" id="ARBA00001946"/>
    </source>
</evidence>
<comment type="similarity">
    <text evidence="3 9">Belongs to the DNA polymerase type-X family.</text>
</comment>
<comment type="caution">
    <text evidence="12">The sequence shown here is derived from an EMBL/GenBank/DDBJ whole genome shotgun (WGS) entry which is preliminary data.</text>
</comment>
<dbReference type="OrthoDB" id="205514at2759"/>
<keyword evidence="6 9" id="KW-0479">Metal-binding</keyword>
<dbReference type="SUPFAM" id="SSF52113">
    <property type="entry name" value="BRCT domain"/>
    <property type="match status" value="1"/>
</dbReference>
<dbReference type="InterPro" id="IPR001357">
    <property type="entry name" value="BRCT_dom"/>
</dbReference>
<dbReference type="GO" id="GO:0003887">
    <property type="term" value="F:DNA-directed DNA polymerase activity"/>
    <property type="evidence" value="ECO:0007669"/>
    <property type="project" value="UniProtKB-UniRule"/>
</dbReference>
<dbReference type="EC" id="2.7.7.7" evidence="12"/>
<protein>
    <submittedName>
        <fullName evidence="12">DNA polymerase mu</fullName>
        <ecNumber evidence="12">2.7.7.7</ecNumber>
    </submittedName>
</protein>
<dbReference type="Gene3D" id="3.30.460.10">
    <property type="entry name" value="Beta Polymerase, domain 2"/>
    <property type="match status" value="1"/>
</dbReference>
<dbReference type="InterPro" id="IPR018944">
    <property type="entry name" value="DNA_pol_lambd_fingers_domain"/>
</dbReference>
<dbReference type="Gene3D" id="1.10.150.20">
    <property type="entry name" value="5' to 3' exonuclease, C-terminal subdomain"/>
    <property type="match status" value="1"/>
</dbReference>
<dbReference type="InterPro" id="IPR027421">
    <property type="entry name" value="DNA_pol_lamdba_lyase_dom_sf"/>
</dbReference>
<proteinExistence type="inferred from homology"/>
<reference evidence="12" key="1">
    <citation type="submission" date="2018-11" db="EMBL/GenBank/DDBJ databases">
        <authorList>
            <person name="Alioto T."/>
            <person name="Alioto T."/>
        </authorList>
    </citation>
    <scope>NUCLEOTIDE SEQUENCE</scope>
</reference>
<dbReference type="PANTHER" id="PTHR11276:SF40">
    <property type="entry name" value="BRCT DOMAIN-CONTAINING PROTEIN"/>
    <property type="match status" value="1"/>
</dbReference>
<evidence type="ECO:0000256" key="4">
    <source>
        <dbReference type="ARBA" id="ARBA00022679"/>
    </source>
</evidence>
<comment type="cofactor">
    <cofactor evidence="1 10">
        <name>Mg(2+)</name>
        <dbReference type="ChEBI" id="CHEBI:18420"/>
    </cofactor>
</comment>
<dbReference type="Gene3D" id="3.30.210.10">
    <property type="entry name" value="DNA polymerase, thumb domain"/>
    <property type="match status" value="1"/>
</dbReference>
<dbReference type="Gene3D" id="3.40.50.10190">
    <property type="entry name" value="BRCT domain"/>
    <property type="match status" value="1"/>
</dbReference>
<dbReference type="AlphaFoldDB" id="A0A8B6GQB8"/>
<dbReference type="FunFam" id="3.30.210.10:FF:000005">
    <property type="entry name" value="DNA polymerase IV"/>
    <property type="match status" value="1"/>
</dbReference>
<dbReference type="PRINTS" id="PR00869">
    <property type="entry name" value="DNAPOLX"/>
</dbReference>
<dbReference type="InterPro" id="IPR037160">
    <property type="entry name" value="DNA_Pol_thumb_sf"/>
</dbReference>
<dbReference type="Gene3D" id="1.10.150.110">
    <property type="entry name" value="DNA polymerase beta, N-terminal domain-like"/>
    <property type="match status" value="1"/>
</dbReference>
<feature type="domain" description="BRCT" evidence="11">
    <location>
        <begin position="1"/>
        <end position="96"/>
    </location>
</feature>
<dbReference type="InterPro" id="IPR019843">
    <property type="entry name" value="DNA_pol-X_BS"/>
</dbReference>
<dbReference type="PANTHER" id="PTHR11276">
    <property type="entry name" value="DNA POLYMERASE TYPE-X FAMILY MEMBER"/>
    <property type="match status" value="1"/>
</dbReference>
<dbReference type="PIRSF" id="PIRSF000817">
    <property type="entry name" value="DNA_NT"/>
    <property type="match status" value="1"/>
</dbReference>
<gene>
    <name evidence="12" type="ORF">MGAL_10B088519</name>
</gene>
<dbReference type="SUPFAM" id="SSF81301">
    <property type="entry name" value="Nucleotidyltransferase"/>
    <property type="match status" value="1"/>
</dbReference>
<dbReference type="PROSITE" id="PS50172">
    <property type="entry name" value="BRCT"/>
    <property type="match status" value="1"/>
</dbReference>
<dbReference type="EMBL" id="UYJE01008798">
    <property type="protein sequence ID" value="VDI67349.1"/>
    <property type="molecule type" value="Genomic_DNA"/>
</dbReference>
<dbReference type="GO" id="GO:0005634">
    <property type="term" value="C:nucleus"/>
    <property type="evidence" value="ECO:0007669"/>
    <property type="project" value="UniProtKB-SubCell"/>
</dbReference>
<evidence type="ECO:0000256" key="7">
    <source>
        <dbReference type="ARBA" id="ARBA00022842"/>
    </source>
</evidence>
<feature type="binding site" evidence="10">
    <location>
        <position position="313"/>
    </location>
    <ligand>
        <name>Mg(2+)</name>
        <dbReference type="ChEBI" id="CHEBI:18420"/>
    </ligand>
</feature>
<evidence type="ECO:0000256" key="9">
    <source>
        <dbReference type="PIRNR" id="PIRNR000817"/>
    </source>
</evidence>
<name>A0A8B6GQB8_MYTGA</name>
<evidence type="ECO:0000256" key="5">
    <source>
        <dbReference type="ARBA" id="ARBA00022695"/>
    </source>
</evidence>
<dbReference type="SUPFAM" id="SSF47802">
    <property type="entry name" value="DNA polymerase beta, N-terminal domain-like"/>
    <property type="match status" value="1"/>
</dbReference>
<evidence type="ECO:0000259" key="11">
    <source>
        <dbReference type="PROSITE" id="PS50172"/>
    </source>
</evidence>
<dbReference type="CDD" id="cd00141">
    <property type="entry name" value="NT_POLXc"/>
    <property type="match status" value="1"/>
</dbReference>
<dbReference type="InterPro" id="IPR022312">
    <property type="entry name" value="DNA_pol_X"/>
</dbReference>
<evidence type="ECO:0000256" key="3">
    <source>
        <dbReference type="ARBA" id="ARBA00008323"/>
    </source>
</evidence>
<dbReference type="Proteomes" id="UP000596742">
    <property type="component" value="Unassembled WGS sequence"/>
</dbReference>
<keyword evidence="8 9" id="KW-0539">Nucleus</keyword>
<accession>A0A8B6GQB8</accession>
<dbReference type="InterPro" id="IPR036420">
    <property type="entry name" value="BRCT_dom_sf"/>
</dbReference>
<dbReference type="SUPFAM" id="SSF81585">
    <property type="entry name" value="PsbU/PolX domain-like"/>
    <property type="match status" value="1"/>
</dbReference>
<dbReference type="Pfam" id="PF14792">
    <property type="entry name" value="DNA_pol_B_palm"/>
    <property type="match status" value="1"/>
</dbReference>
<dbReference type="Pfam" id="PF10391">
    <property type="entry name" value="DNA_pol_lambd_f"/>
    <property type="match status" value="1"/>
</dbReference>
<evidence type="ECO:0000313" key="13">
    <source>
        <dbReference type="Proteomes" id="UP000596742"/>
    </source>
</evidence>
<keyword evidence="5 9" id="KW-0548">Nucleotidyltransferase</keyword>
<dbReference type="InterPro" id="IPR001726">
    <property type="entry name" value="TdT/Mu"/>
</dbReference>
<dbReference type="InterPro" id="IPR010996">
    <property type="entry name" value="HHH_MUS81"/>
</dbReference>
<keyword evidence="4 9" id="KW-0808">Transferase</keyword>
<evidence type="ECO:0000256" key="10">
    <source>
        <dbReference type="PIRSR" id="PIRSR000817-1"/>
    </source>
</evidence>
<sequence length="523" mass="60525">MDDQVVLYLMPHKIQKKRYDDMKKAAKCRKFTIVDDFSPEVTHIVTEFETQEQAVRHIGLNTTEENNEQSPEFLKISWFTESIKARKPVEIQDHHRLLRNTQEEVHVEGNEGASEPRFSEWACQRSTPLKHQNDFLATQLEILQKYAEMKDENHDYSRALAFRRASCVVKSFPITVTNVNQLNGINHVGPHSKRVIGELLDGYCDEINRIVNEEWFEKMKMFTGVFGVGPSTAKKWIERGWTSIKDAQESTDISKDWRVQWGLAFHDDLMNPVKSNEAYRFTEIIQTEAEKILPGIVVQLTGGFRRGKHQGHDIDILFTHPNGEETGFLPKLLTRLEKLNMVLCGSHESSSFHEKVLSEDFKLTARGQLDHFEKWLGICKLPKDLVSGDDAQIPLSNGLEKCTEIKENVDSLDDYEPKAKKQRKCHGDNSPFTIATSERDWIARRVDFIMSPYSQYYYALVGWTGSKQFNRDLRLYSQKVLNRKLTSHGFYDFTTGKTLPANSETEVFENLNLQYQHPKNRNC</sequence>
<dbReference type="GO" id="GO:0003677">
    <property type="term" value="F:DNA binding"/>
    <property type="evidence" value="ECO:0007669"/>
    <property type="project" value="UniProtKB-UniRule"/>
</dbReference>
<dbReference type="InterPro" id="IPR002054">
    <property type="entry name" value="DNA-dir_DNA_pol_X"/>
</dbReference>
<organism evidence="12 13">
    <name type="scientific">Mytilus galloprovincialis</name>
    <name type="common">Mediterranean mussel</name>
    <dbReference type="NCBI Taxonomy" id="29158"/>
    <lineage>
        <taxon>Eukaryota</taxon>
        <taxon>Metazoa</taxon>
        <taxon>Spiralia</taxon>
        <taxon>Lophotrochozoa</taxon>
        <taxon>Mollusca</taxon>
        <taxon>Bivalvia</taxon>
        <taxon>Autobranchia</taxon>
        <taxon>Pteriomorphia</taxon>
        <taxon>Mytilida</taxon>
        <taxon>Mytiloidea</taxon>
        <taxon>Mytilidae</taxon>
        <taxon>Mytilinae</taxon>
        <taxon>Mytilus</taxon>
    </lineage>
</organism>
<dbReference type="Pfam" id="PF14791">
    <property type="entry name" value="DNA_pol_B_thumb"/>
    <property type="match status" value="1"/>
</dbReference>
<feature type="binding site" evidence="10">
    <location>
        <position position="315"/>
    </location>
    <ligand>
        <name>Mg(2+)</name>
        <dbReference type="ChEBI" id="CHEBI:18420"/>
    </ligand>
</feature>
<evidence type="ECO:0000313" key="12">
    <source>
        <dbReference type="EMBL" id="VDI67349.1"/>
    </source>
</evidence>
<dbReference type="PROSITE" id="PS00522">
    <property type="entry name" value="DNA_POLYMERASE_X"/>
    <property type="match status" value="1"/>
</dbReference>
<dbReference type="SMART" id="SM00483">
    <property type="entry name" value="POLXc"/>
    <property type="match status" value="1"/>
</dbReference>
<dbReference type="GO" id="GO:0006303">
    <property type="term" value="P:double-strand break repair via nonhomologous end joining"/>
    <property type="evidence" value="ECO:0007669"/>
    <property type="project" value="TreeGrafter"/>
</dbReference>
<feature type="binding site" evidence="10">
    <location>
        <position position="447"/>
    </location>
    <ligand>
        <name>Mg(2+)</name>
        <dbReference type="ChEBI" id="CHEBI:18420"/>
    </ligand>
</feature>
<dbReference type="InterPro" id="IPR043519">
    <property type="entry name" value="NT_sf"/>
</dbReference>
<dbReference type="PRINTS" id="PR00871">
    <property type="entry name" value="DNAPOLXTDT"/>
</dbReference>
<evidence type="ECO:0000256" key="2">
    <source>
        <dbReference type="ARBA" id="ARBA00004123"/>
    </source>
</evidence>
<dbReference type="Pfam" id="PF14716">
    <property type="entry name" value="HHH_8"/>
    <property type="match status" value="1"/>
</dbReference>
<dbReference type="InterPro" id="IPR029398">
    <property type="entry name" value="PolB_thumb"/>
</dbReference>